<evidence type="ECO:0000256" key="4">
    <source>
        <dbReference type="ARBA" id="ARBA00022571"/>
    </source>
</evidence>
<dbReference type="InterPro" id="IPR029062">
    <property type="entry name" value="Class_I_gatase-like"/>
</dbReference>
<dbReference type="PRINTS" id="PR00099">
    <property type="entry name" value="CPSGATASE"/>
</dbReference>
<comment type="catalytic activity">
    <reaction evidence="14">
        <text>L-glutamine + H2O = L-glutamate + NH4(+)</text>
        <dbReference type="Rhea" id="RHEA:15889"/>
        <dbReference type="ChEBI" id="CHEBI:15377"/>
        <dbReference type="ChEBI" id="CHEBI:28938"/>
        <dbReference type="ChEBI" id="CHEBI:29985"/>
        <dbReference type="ChEBI" id="CHEBI:58359"/>
    </reaction>
</comment>
<evidence type="ECO:0000256" key="12">
    <source>
        <dbReference type="ARBA" id="ARBA00044340"/>
    </source>
</evidence>
<evidence type="ECO:0000259" key="15">
    <source>
        <dbReference type="SMART" id="SM01097"/>
    </source>
</evidence>
<feature type="domain" description="Carbamoyl-phosphate synthase small subunit N-terminal" evidence="15">
    <location>
        <begin position="49"/>
        <end position="189"/>
    </location>
</feature>
<evidence type="ECO:0000256" key="1">
    <source>
        <dbReference type="ARBA" id="ARBA00005077"/>
    </source>
</evidence>
<evidence type="ECO:0000313" key="18">
    <source>
        <dbReference type="Proteomes" id="UP000001744"/>
    </source>
</evidence>
<dbReference type="GO" id="GO:0004088">
    <property type="term" value="F:carbamoyl-phosphate synthase (glutamine-hydrolyzing) activity"/>
    <property type="evidence" value="ECO:0007669"/>
    <property type="project" value="UniProtKB-EC"/>
</dbReference>
<dbReference type="InterPro" id="IPR002474">
    <property type="entry name" value="CarbamoylP_synth_ssu_N"/>
</dbReference>
<evidence type="ECO:0000256" key="9">
    <source>
        <dbReference type="ARBA" id="ARBA00022962"/>
    </source>
</evidence>
<dbReference type="NCBIfam" id="TIGR01368">
    <property type="entry name" value="CPSaseIIsmall"/>
    <property type="match status" value="1"/>
</dbReference>
<dbReference type="InterPro" id="IPR036480">
    <property type="entry name" value="CarbP_synth_ssu_N_sf"/>
</dbReference>
<dbReference type="PRINTS" id="PR00096">
    <property type="entry name" value="GATASE"/>
</dbReference>
<dbReference type="VEuPathDB" id="FungiDB:SJAG_00392"/>
<dbReference type="NCBIfam" id="NF009475">
    <property type="entry name" value="PRK12838.1"/>
    <property type="match status" value="1"/>
</dbReference>
<gene>
    <name evidence="17" type="primary">arg5</name>
    <name evidence="16" type="ORF">SJAG_00392</name>
</gene>
<keyword evidence="18" id="KW-1185">Reference proteome</keyword>
<dbReference type="JaponicusDB" id="SJAG_00392">
    <property type="gene designation" value="arg5"/>
</dbReference>
<keyword evidence="7" id="KW-0547">Nucleotide-binding</keyword>
<dbReference type="InterPro" id="IPR050472">
    <property type="entry name" value="Anth_synth/Amidotransfase"/>
</dbReference>
<dbReference type="HOGENOM" id="CLU_035901_1_0_1"/>
<dbReference type="Pfam" id="PF00117">
    <property type="entry name" value="GATase"/>
    <property type="match status" value="1"/>
</dbReference>
<dbReference type="PANTHER" id="PTHR43418">
    <property type="entry name" value="MULTIFUNCTIONAL TRYPTOPHAN BIOSYNTHESIS PROTEIN-RELATED"/>
    <property type="match status" value="1"/>
</dbReference>
<dbReference type="GO" id="GO:0006526">
    <property type="term" value="P:L-arginine biosynthetic process"/>
    <property type="evidence" value="ECO:0000318"/>
    <property type="project" value="GO_Central"/>
</dbReference>
<name>B6JVI2_SCHJY</name>
<evidence type="ECO:0000256" key="3">
    <source>
        <dbReference type="ARBA" id="ARBA00012738"/>
    </source>
</evidence>
<evidence type="ECO:0000256" key="8">
    <source>
        <dbReference type="ARBA" id="ARBA00022840"/>
    </source>
</evidence>
<protein>
    <recommendedName>
        <fullName evidence="11">Carbamoyl phosphate synthase arginine-specific small chain</fullName>
        <ecNumber evidence="3">6.3.5.5</ecNumber>
    </recommendedName>
    <alternativeName>
        <fullName evidence="12">Arginine-specific carbamoyl phosphate synthetase, glutamine chain</fullName>
    </alternativeName>
</protein>
<evidence type="ECO:0000256" key="13">
    <source>
        <dbReference type="ARBA" id="ARBA00048816"/>
    </source>
</evidence>
<comment type="catalytic activity">
    <reaction evidence="13">
        <text>hydrogencarbonate + L-glutamine + 2 ATP + H2O = carbamoyl phosphate + L-glutamate + 2 ADP + phosphate + 2 H(+)</text>
        <dbReference type="Rhea" id="RHEA:18633"/>
        <dbReference type="ChEBI" id="CHEBI:15377"/>
        <dbReference type="ChEBI" id="CHEBI:15378"/>
        <dbReference type="ChEBI" id="CHEBI:17544"/>
        <dbReference type="ChEBI" id="CHEBI:29985"/>
        <dbReference type="ChEBI" id="CHEBI:30616"/>
        <dbReference type="ChEBI" id="CHEBI:43474"/>
        <dbReference type="ChEBI" id="CHEBI:58228"/>
        <dbReference type="ChEBI" id="CHEBI:58359"/>
        <dbReference type="ChEBI" id="CHEBI:456216"/>
        <dbReference type="EC" id="6.3.5.5"/>
    </reaction>
</comment>
<keyword evidence="6" id="KW-0028">Amino-acid biosynthesis</keyword>
<dbReference type="OMA" id="CFSVQYH"/>
<dbReference type="PRINTS" id="PR00097">
    <property type="entry name" value="ANTSNTHASEII"/>
</dbReference>
<evidence type="ECO:0000313" key="16">
    <source>
        <dbReference type="EMBL" id="EEB05383.1"/>
    </source>
</evidence>
<evidence type="ECO:0000256" key="2">
    <source>
        <dbReference type="ARBA" id="ARBA00007800"/>
    </source>
</evidence>
<dbReference type="RefSeq" id="XP_002171676.1">
    <property type="nucleotide sequence ID" value="XM_002171640.1"/>
</dbReference>
<comment type="subunit">
    <text evidence="10">Heterodimer composed of 2 chains; the small (or glutamine) chain promotes the hydrolysis of glutamine to ammonia, which is used by the large (or ammonia) chain to synthesize carbamoyl phosphate.</text>
</comment>
<evidence type="ECO:0000256" key="5">
    <source>
        <dbReference type="ARBA" id="ARBA00022598"/>
    </source>
</evidence>
<dbReference type="STRING" id="402676.B6JVI2"/>
<dbReference type="GO" id="GO:0005524">
    <property type="term" value="F:ATP binding"/>
    <property type="evidence" value="ECO:0007669"/>
    <property type="project" value="UniProtKB-KW"/>
</dbReference>
<comment type="similarity">
    <text evidence="2">Belongs to the CarA family.</text>
</comment>
<accession>B6JVI2</accession>
<evidence type="ECO:0000256" key="10">
    <source>
        <dbReference type="ARBA" id="ARBA00044031"/>
    </source>
</evidence>
<dbReference type="FunFam" id="3.50.30.20:FF:000003">
    <property type="entry name" value="Carbamoyl-phosphate synthase arginine-specific small chain"/>
    <property type="match status" value="1"/>
</dbReference>
<dbReference type="HAMAP" id="MF_01209">
    <property type="entry name" value="CPSase_S_chain"/>
    <property type="match status" value="1"/>
</dbReference>
<dbReference type="SUPFAM" id="SSF52021">
    <property type="entry name" value="Carbamoyl phosphate synthetase, small subunit N-terminal domain"/>
    <property type="match status" value="1"/>
</dbReference>
<dbReference type="SUPFAM" id="SSF52317">
    <property type="entry name" value="Class I glutamine amidotransferase-like"/>
    <property type="match status" value="1"/>
</dbReference>
<dbReference type="eggNOG" id="KOG0370">
    <property type="taxonomic scope" value="Eukaryota"/>
</dbReference>
<dbReference type="PROSITE" id="PS51273">
    <property type="entry name" value="GATASE_TYPE_1"/>
    <property type="match status" value="1"/>
</dbReference>
<dbReference type="InterPro" id="IPR006274">
    <property type="entry name" value="CarbamoylP_synth_ssu"/>
</dbReference>
<evidence type="ECO:0000256" key="7">
    <source>
        <dbReference type="ARBA" id="ARBA00022741"/>
    </source>
</evidence>
<evidence type="ECO:0000256" key="6">
    <source>
        <dbReference type="ARBA" id="ARBA00022605"/>
    </source>
</evidence>
<dbReference type="GeneID" id="7049542"/>
<dbReference type="Proteomes" id="UP000001744">
    <property type="component" value="Unassembled WGS sequence"/>
</dbReference>
<keyword evidence="4" id="KW-0055">Arginine biosynthesis</keyword>
<comment type="pathway">
    <text evidence="1">Amino-acid biosynthesis; L-arginine biosynthesis; carbamoyl phosphate from bicarbonate: step 1/1.</text>
</comment>
<dbReference type="Gene3D" id="3.40.50.880">
    <property type="match status" value="1"/>
</dbReference>
<dbReference type="EC" id="6.3.5.5" evidence="3"/>
<proteinExistence type="inferred from homology"/>
<keyword evidence="9" id="KW-0315">Glutamine amidotransferase</keyword>
<reference evidence="16 18" key="1">
    <citation type="journal article" date="2011" name="Science">
        <title>Comparative functional genomics of the fission yeasts.</title>
        <authorList>
            <person name="Rhind N."/>
            <person name="Chen Z."/>
            <person name="Yassour M."/>
            <person name="Thompson D.A."/>
            <person name="Haas B.J."/>
            <person name="Habib N."/>
            <person name="Wapinski I."/>
            <person name="Roy S."/>
            <person name="Lin M.F."/>
            <person name="Heiman D.I."/>
            <person name="Young S.K."/>
            <person name="Furuya K."/>
            <person name="Guo Y."/>
            <person name="Pidoux A."/>
            <person name="Chen H.M."/>
            <person name="Robbertse B."/>
            <person name="Goldberg J.M."/>
            <person name="Aoki K."/>
            <person name="Bayne E.H."/>
            <person name="Berlin A.M."/>
            <person name="Desjardins C.A."/>
            <person name="Dobbs E."/>
            <person name="Dukaj L."/>
            <person name="Fan L."/>
            <person name="FitzGerald M.G."/>
            <person name="French C."/>
            <person name="Gujja S."/>
            <person name="Hansen K."/>
            <person name="Keifenheim D."/>
            <person name="Levin J.Z."/>
            <person name="Mosher R.A."/>
            <person name="Mueller C.A."/>
            <person name="Pfiffner J."/>
            <person name="Priest M."/>
            <person name="Russ C."/>
            <person name="Smialowska A."/>
            <person name="Swoboda P."/>
            <person name="Sykes S.M."/>
            <person name="Vaughn M."/>
            <person name="Vengrova S."/>
            <person name="Yoder R."/>
            <person name="Zeng Q."/>
            <person name="Allshire R."/>
            <person name="Baulcombe D."/>
            <person name="Birren B.W."/>
            <person name="Brown W."/>
            <person name="Ekwall K."/>
            <person name="Kellis M."/>
            <person name="Leatherwood J."/>
            <person name="Levin H."/>
            <person name="Margalit H."/>
            <person name="Martienssen R."/>
            <person name="Nieduszynski C.A."/>
            <person name="Spatafora J.W."/>
            <person name="Friedman N."/>
            <person name="Dalgaard J.Z."/>
            <person name="Baumann P."/>
            <person name="Niki H."/>
            <person name="Regev A."/>
            <person name="Nusbaum C."/>
        </authorList>
    </citation>
    <scope>NUCLEOTIDE SEQUENCE [LARGE SCALE GENOMIC DNA]</scope>
    <source>
        <strain evidence="18">yFS275 / FY16936</strain>
    </source>
</reference>
<evidence type="ECO:0000313" key="17">
    <source>
        <dbReference type="JaponicusDB" id="SJAG_00392"/>
    </source>
</evidence>
<evidence type="ECO:0000256" key="11">
    <source>
        <dbReference type="ARBA" id="ARBA00044168"/>
    </source>
</evidence>
<dbReference type="GO" id="GO:0006207">
    <property type="term" value="P:'de novo' pyrimidine nucleobase biosynthetic process"/>
    <property type="evidence" value="ECO:0007669"/>
    <property type="project" value="InterPro"/>
</dbReference>
<organism evidence="16 18">
    <name type="scientific">Schizosaccharomyces japonicus (strain yFS275 / FY16936)</name>
    <name type="common">Fission yeast</name>
    <dbReference type="NCBI Taxonomy" id="402676"/>
    <lineage>
        <taxon>Eukaryota</taxon>
        <taxon>Fungi</taxon>
        <taxon>Dikarya</taxon>
        <taxon>Ascomycota</taxon>
        <taxon>Taphrinomycotina</taxon>
        <taxon>Schizosaccharomycetes</taxon>
        <taxon>Schizosaccharomycetales</taxon>
        <taxon>Schizosaccharomycetaceae</taxon>
        <taxon>Schizosaccharomyces</taxon>
    </lineage>
</organism>
<dbReference type="Gene3D" id="3.50.30.20">
    <property type="entry name" value="Carbamoyl-phosphate synthase small subunit, N-terminal domain"/>
    <property type="match status" value="1"/>
</dbReference>
<evidence type="ECO:0000256" key="14">
    <source>
        <dbReference type="ARBA" id="ARBA00049285"/>
    </source>
</evidence>
<dbReference type="SMART" id="SM01097">
    <property type="entry name" value="CPSase_sm_chain"/>
    <property type="match status" value="1"/>
</dbReference>
<dbReference type="GO" id="GO:0005737">
    <property type="term" value="C:cytoplasm"/>
    <property type="evidence" value="ECO:0000318"/>
    <property type="project" value="GO_Central"/>
</dbReference>
<dbReference type="CDD" id="cd01744">
    <property type="entry name" value="GATase1_CPSase"/>
    <property type="match status" value="1"/>
</dbReference>
<keyword evidence="5" id="KW-0436">Ligase</keyword>
<dbReference type="EMBL" id="KE651166">
    <property type="protein sequence ID" value="EEB05383.1"/>
    <property type="molecule type" value="Genomic_DNA"/>
</dbReference>
<dbReference type="PANTHER" id="PTHR43418:SF7">
    <property type="entry name" value="CARBAMOYL-PHOSPHATE SYNTHASE SMALL CHAIN"/>
    <property type="match status" value="1"/>
</dbReference>
<dbReference type="GO" id="GO:0005951">
    <property type="term" value="C:carbamoyl-phosphate synthase complex"/>
    <property type="evidence" value="ECO:0000318"/>
    <property type="project" value="GO_Central"/>
</dbReference>
<dbReference type="InterPro" id="IPR017926">
    <property type="entry name" value="GATASE"/>
</dbReference>
<dbReference type="AlphaFoldDB" id="B6JVI2"/>
<dbReference type="GO" id="GO:0006541">
    <property type="term" value="P:glutamine metabolic process"/>
    <property type="evidence" value="ECO:0007669"/>
    <property type="project" value="InterPro"/>
</dbReference>
<dbReference type="InterPro" id="IPR035686">
    <property type="entry name" value="CPSase_GATase1"/>
</dbReference>
<dbReference type="OrthoDB" id="434at2759"/>
<dbReference type="Pfam" id="PF00988">
    <property type="entry name" value="CPSase_sm_chain"/>
    <property type="match status" value="1"/>
</dbReference>
<sequence length="425" mass="45983">MLRSFFSKNCAGRALWSAEKRAFSSLSIKNHERVLPKRTFFKEPPALNEIATLTIRNGPIFHGTSFGANRNVSGEAVFTTSPVGYVESMTDPSYKQQILVFTQPLIGNYGVPSSEARDENGLLRFFESPGIQCAGVVVSDVALQYSHWTAVESLSQWCAREGIAAVSGVDTRAIVTYLREQGSSLAKINIGEEYDADEDEAFTDPGAVNLVSQVSTREPFFVSGGDGSLNIAVIDCGVKENILRSLVSRGASITVFPFDYPIQQVASNFDGIFLTNGPGDPTHLTKSVANLRELIASYNGPIMGICMGHQLLALASGAKTIKLKYGNRGHNIPALDIASGSCHITSQNHGYAVDVATLPKDWKATWINLNDQSNEGIAHVSRPISSVQFHPEARGGPMDTYYLFDDYIAKAKEFSKARAAATASA</sequence>
<dbReference type="FunFam" id="3.40.50.880:FF:000016">
    <property type="entry name" value="Carbamoyl-phosphate synthase arginine-specific small chain"/>
    <property type="match status" value="1"/>
</dbReference>
<keyword evidence="8" id="KW-0067">ATP-binding</keyword>